<dbReference type="AlphaFoldDB" id="A0AAD9IUX7"/>
<sequence length="49" mass="5922">MAKRVKISQTPLIAQVRRTYTSLIRRHTRRNVQTLSTSNYQRHQNWVRA</sequence>
<gene>
    <name evidence="1" type="ORF">LSH36_1174g00029</name>
</gene>
<name>A0AAD9IUX7_9ANNE</name>
<evidence type="ECO:0000313" key="2">
    <source>
        <dbReference type="Proteomes" id="UP001208570"/>
    </source>
</evidence>
<accession>A0AAD9IUX7</accession>
<protein>
    <submittedName>
        <fullName evidence="1">Uncharacterized protein</fullName>
    </submittedName>
</protein>
<organism evidence="1 2">
    <name type="scientific">Paralvinella palmiformis</name>
    <dbReference type="NCBI Taxonomy" id="53620"/>
    <lineage>
        <taxon>Eukaryota</taxon>
        <taxon>Metazoa</taxon>
        <taxon>Spiralia</taxon>
        <taxon>Lophotrochozoa</taxon>
        <taxon>Annelida</taxon>
        <taxon>Polychaeta</taxon>
        <taxon>Sedentaria</taxon>
        <taxon>Canalipalpata</taxon>
        <taxon>Terebellida</taxon>
        <taxon>Terebelliformia</taxon>
        <taxon>Alvinellidae</taxon>
        <taxon>Paralvinella</taxon>
    </lineage>
</organism>
<dbReference type="Proteomes" id="UP001208570">
    <property type="component" value="Unassembled WGS sequence"/>
</dbReference>
<proteinExistence type="predicted"/>
<feature type="non-terminal residue" evidence="1">
    <location>
        <position position="1"/>
    </location>
</feature>
<comment type="caution">
    <text evidence="1">The sequence shown here is derived from an EMBL/GenBank/DDBJ whole genome shotgun (WGS) entry which is preliminary data.</text>
</comment>
<dbReference type="EMBL" id="JAODUP010001175">
    <property type="protein sequence ID" value="KAK2141036.1"/>
    <property type="molecule type" value="Genomic_DNA"/>
</dbReference>
<reference evidence="1" key="1">
    <citation type="journal article" date="2023" name="Mol. Biol. Evol.">
        <title>Third-Generation Sequencing Reveals the Adaptive Role of the Epigenome in Three Deep-Sea Polychaetes.</title>
        <authorList>
            <person name="Perez M."/>
            <person name="Aroh O."/>
            <person name="Sun Y."/>
            <person name="Lan Y."/>
            <person name="Juniper S.K."/>
            <person name="Young C.R."/>
            <person name="Angers B."/>
            <person name="Qian P.Y."/>
        </authorList>
    </citation>
    <scope>NUCLEOTIDE SEQUENCE</scope>
    <source>
        <strain evidence="1">P08H-3</strain>
    </source>
</reference>
<evidence type="ECO:0000313" key="1">
    <source>
        <dbReference type="EMBL" id="KAK2141036.1"/>
    </source>
</evidence>
<keyword evidence="2" id="KW-1185">Reference proteome</keyword>